<dbReference type="PROSITE" id="PS50977">
    <property type="entry name" value="HTH_TETR_2"/>
    <property type="match status" value="1"/>
</dbReference>
<dbReference type="InterPro" id="IPR001647">
    <property type="entry name" value="HTH_TetR"/>
</dbReference>
<dbReference type="GO" id="GO:0003677">
    <property type="term" value="F:DNA binding"/>
    <property type="evidence" value="ECO:0007669"/>
    <property type="project" value="UniProtKB-UniRule"/>
</dbReference>
<sequence length="196" mass="23353">MDGFIRRKEMKKADILSAALALFMEFGVQKVSIAEIARKASVSQVTIYNYFESKDNLVHEVIVFYIDKEWCEYEQLLKSNLKFPEKIKRIIFNKKEAASNIHEDFYQYFMKEYAEGMSYMENLYAEKAFPRFIDLFNEGKEHGYIDPALSNEVILFYIQMMMEYMQREDVYQKVLPMTEDLMKLLFYGIMGKRGDE</sequence>
<organism evidence="5 6">
    <name type="scientific">Lederbergia citrisecunda</name>
    <dbReference type="NCBI Taxonomy" id="2833583"/>
    <lineage>
        <taxon>Bacteria</taxon>
        <taxon>Bacillati</taxon>
        <taxon>Bacillota</taxon>
        <taxon>Bacilli</taxon>
        <taxon>Bacillales</taxon>
        <taxon>Bacillaceae</taxon>
        <taxon>Lederbergia</taxon>
    </lineage>
</organism>
<evidence type="ECO:0000313" key="6">
    <source>
        <dbReference type="Proteomes" id="UP000682713"/>
    </source>
</evidence>
<reference evidence="5 6" key="1">
    <citation type="submission" date="2021-05" db="EMBL/GenBank/DDBJ databases">
        <title>Novel Bacillus species.</title>
        <authorList>
            <person name="Liu G."/>
        </authorList>
    </citation>
    <scope>NUCLEOTIDE SEQUENCE [LARGE SCALE GENOMIC DNA]</scope>
    <source>
        <strain evidence="5 6">FJAT-49732</strain>
    </source>
</reference>
<dbReference type="InterPro" id="IPR009057">
    <property type="entry name" value="Homeodomain-like_sf"/>
</dbReference>
<feature type="domain" description="HTH tetR-type" evidence="4">
    <location>
        <begin position="9"/>
        <end position="69"/>
    </location>
</feature>
<dbReference type="PRINTS" id="PR00455">
    <property type="entry name" value="HTHTETR"/>
</dbReference>
<gene>
    <name evidence="5" type="ORF">KHA93_19995</name>
</gene>
<evidence type="ECO:0000256" key="3">
    <source>
        <dbReference type="PROSITE-ProRule" id="PRU00335"/>
    </source>
</evidence>
<keyword evidence="1" id="KW-0678">Repressor</keyword>
<protein>
    <submittedName>
        <fullName evidence="5">TetR/AcrR family transcriptional regulator</fullName>
    </submittedName>
</protein>
<dbReference type="AlphaFoldDB" id="A0A942YQ38"/>
<comment type="caution">
    <text evidence="5">The sequence shown here is derived from an EMBL/GenBank/DDBJ whole genome shotgun (WGS) entry which is preliminary data.</text>
</comment>
<dbReference type="Gene3D" id="1.10.357.10">
    <property type="entry name" value="Tetracycline Repressor, domain 2"/>
    <property type="match status" value="1"/>
</dbReference>
<dbReference type="Proteomes" id="UP000682713">
    <property type="component" value="Unassembled WGS sequence"/>
</dbReference>
<dbReference type="RefSeq" id="WP_213112321.1">
    <property type="nucleotide sequence ID" value="NZ_JAGYPJ010000001.1"/>
</dbReference>
<dbReference type="InterPro" id="IPR050624">
    <property type="entry name" value="HTH-type_Tx_Regulator"/>
</dbReference>
<name>A0A942YQ38_9BACI</name>
<dbReference type="Pfam" id="PF00440">
    <property type="entry name" value="TetR_N"/>
    <property type="match status" value="1"/>
</dbReference>
<keyword evidence="6" id="KW-1185">Reference proteome</keyword>
<dbReference type="EMBL" id="JAGYPJ010000001">
    <property type="protein sequence ID" value="MBS4201891.1"/>
    <property type="molecule type" value="Genomic_DNA"/>
</dbReference>
<keyword evidence="2 3" id="KW-0238">DNA-binding</keyword>
<proteinExistence type="predicted"/>
<dbReference type="SUPFAM" id="SSF46689">
    <property type="entry name" value="Homeodomain-like"/>
    <property type="match status" value="1"/>
</dbReference>
<evidence type="ECO:0000313" key="5">
    <source>
        <dbReference type="EMBL" id="MBS4201891.1"/>
    </source>
</evidence>
<evidence type="ECO:0000259" key="4">
    <source>
        <dbReference type="PROSITE" id="PS50977"/>
    </source>
</evidence>
<feature type="DNA-binding region" description="H-T-H motif" evidence="3">
    <location>
        <begin position="32"/>
        <end position="51"/>
    </location>
</feature>
<accession>A0A942YQ38</accession>
<evidence type="ECO:0000256" key="2">
    <source>
        <dbReference type="ARBA" id="ARBA00023125"/>
    </source>
</evidence>
<evidence type="ECO:0000256" key="1">
    <source>
        <dbReference type="ARBA" id="ARBA00022491"/>
    </source>
</evidence>
<dbReference type="PANTHER" id="PTHR43479:SF21">
    <property type="entry name" value="TRANSCRIPTIONAL REGULATOR, TETR FAMILY"/>
    <property type="match status" value="1"/>
</dbReference>
<dbReference type="PANTHER" id="PTHR43479">
    <property type="entry name" value="ACREF/ENVCD OPERON REPRESSOR-RELATED"/>
    <property type="match status" value="1"/>
</dbReference>